<dbReference type="Pfam" id="PF25019">
    <property type="entry name" value="LRR_R13L1-DRL21"/>
    <property type="match status" value="1"/>
</dbReference>
<feature type="domain" description="NB-ARC" evidence="7">
    <location>
        <begin position="296"/>
        <end position="443"/>
    </location>
</feature>
<evidence type="ECO:0000259" key="8">
    <source>
        <dbReference type="Pfam" id="PF18052"/>
    </source>
</evidence>
<evidence type="ECO:0000256" key="1">
    <source>
        <dbReference type="ARBA" id="ARBA00008894"/>
    </source>
</evidence>
<dbReference type="Gene3D" id="1.20.5.4130">
    <property type="match status" value="1"/>
</dbReference>
<dbReference type="InterPro" id="IPR032675">
    <property type="entry name" value="LRR_dom_sf"/>
</dbReference>
<organism evidence="11">
    <name type="scientific">Aegilops tauschii</name>
    <name type="common">Tausch's goatgrass</name>
    <name type="synonym">Aegilops squarrosa</name>
    <dbReference type="NCBI Taxonomy" id="37682"/>
    <lineage>
        <taxon>Eukaryota</taxon>
        <taxon>Viridiplantae</taxon>
        <taxon>Streptophyta</taxon>
        <taxon>Embryophyta</taxon>
        <taxon>Tracheophyta</taxon>
        <taxon>Spermatophyta</taxon>
        <taxon>Magnoliopsida</taxon>
        <taxon>Liliopsida</taxon>
        <taxon>Poales</taxon>
        <taxon>Poaceae</taxon>
        <taxon>BOP clade</taxon>
        <taxon>Pooideae</taxon>
        <taxon>Triticodae</taxon>
        <taxon>Triticeae</taxon>
        <taxon>Triticinae</taxon>
        <taxon>Aegilops</taxon>
    </lineage>
</organism>
<feature type="domain" description="Disease resistance N-terminal" evidence="8">
    <location>
        <begin position="109"/>
        <end position="187"/>
    </location>
</feature>
<dbReference type="InterPro" id="IPR038005">
    <property type="entry name" value="RX-like_CC"/>
</dbReference>
<dbReference type="EnsemblPlants" id="EMT13339">
    <property type="protein sequence ID" value="EMT13339"/>
    <property type="gene ID" value="F775_13028"/>
</dbReference>
<evidence type="ECO:0000256" key="4">
    <source>
        <dbReference type="ARBA" id="ARBA00022741"/>
    </source>
</evidence>
<keyword evidence="2" id="KW-0433">Leucine-rich repeat</keyword>
<dbReference type="InterPro" id="IPR041118">
    <property type="entry name" value="Rx_N"/>
</dbReference>
<dbReference type="CDD" id="cd14798">
    <property type="entry name" value="RX-CC_like"/>
    <property type="match status" value="1"/>
</dbReference>
<dbReference type="InterPro" id="IPR036388">
    <property type="entry name" value="WH-like_DNA-bd_sf"/>
</dbReference>
<dbReference type="PANTHER" id="PTHR36766:SF70">
    <property type="entry name" value="DISEASE RESISTANCE PROTEIN RGA4"/>
    <property type="match status" value="1"/>
</dbReference>
<dbReference type="SUPFAM" id="SSF52540">
    <property type="entry name" value="P-loop containing nucleoside triphosphate hydrolases"/>
    <property type="match status" value="1"/>
</dbReference>
<sequence>MIYLPLIAKDAPTRLCLGRPPAKTGPFHELKSPTPPFTHRRLTDLSSNWKTKSTSLSLAYLLYMTLSKSFSKVVPLPSFATFCSCTLIGSLSIYPGKVGQMASILDYLVKSCAKKLEAIITDEAVLILGVQEDLKQMQRTMTQIQCFLDDAEQRRTRESAVNNWLSELRGDMYYADDIVDLARSEGGKLLLERDPSSSSRKATSTCSGLPFLNCISPIQKRHKIGVQIRDFNAQLDKISKLGERFLKLENMQPKPQALTVKHVRTSHLVEPNLVGKETLHACKSLVELVLAHKGKKPYKVGIVGTGGIGKTTLAQKVYNDRELKGTFSNQAWICVSQEYSEISLLKEVLRNFGVPHEQDETVGELSSKLAVAITYKSFFIVLDDVWQPAVWTNLLRTPLHAAARGVILVTTRHDTVAHAIGVEDVHRVELMSADIGWELLWKSMNIDEERDVENLRNIGVEIVHKCGGLPLAITVTASVLATKEKSEREWRKVAKRSAWSRGNLPTELRGALYLSYDDLPLHLKQCFLYLASYPEDFRMSRDDLIRFWVAEGYVEEHEEQLQEDTAEEYYYELIHRNLLQPDHLYADHSWCKMHDLLRQLAQHISGEESFCGDPQSLGPKTLSKLRHVSIVTNKDYAALPNMDKEMIRARTLLIFSTKRSNSIGSLIHLRLLDINDTNTSYLSESIGSLINLQTLNLERCKALHSLPLAITELCNLRRLGLTSTPINQVPKDSEDVENIEKIFEQLSPSHNLEYLVIDGFFGRRYPTWLGTTHVSSLIYLTLRDCNSCVHLPSIGQLPSLRYLKIHGAAAVTKIGPEFVSCRGANPTSTDAVVAFPKLETLRIQDMPSWEEWSFVEEGEGDGTVEMRKGEALSSKMQMLPRLKLLILEGCPKLRALPRQLGQEATSLKSLHLKGASCLKVLEDFPFLSEMIVIAGCQVLERVSNLTKLRELRVTGSPNLNLKFVEGLSLQQLWLDAQHLYPVGAGASRAAQET</sequence>
<accession>R7W7M7</accession>
<dbReference type="InterPro" id="IPR058922">
    <property type="entry name" value="WHD_DRP"/>
</dbReference>
<dbReference type="GO" id="GO:0005524">
    <property type="term" value="F:ATP binding"/>
    <property type="evidence" value="ECO:0007669"/>
    <property type="project" value="UniProtKB-KW"/>
</dbReference>
<protein>
    <submittedName>
        <fullName evidence="11">Putative disease resistance protein RGA4</fullName>
    </submittedName>
</protein>
<feature type="domain" description="Disease resistance protein winged helix" evidence="9">
    <location>
        <begin position="533"/>
        <end position="601"/>
    </location>
</feature>
<dbReference type="Pfam" id="PF00931">
    <property type="entry name" value="NB-ARC"/>
    <property type="match status" value="1"/>
</dbReference>
<dbReference type="PRINTS" id="PR00364">
    <property type="entry name" value="DISEASERSIST"/>
</dbReference>
<comment type="similarity">
    <text evidence="1">Belongs to the disease resistance NB-LRR family.</text>
</comment>
<dbReference type="InterPro" id="IPR042197">
    <property type="entry name" value="Apaf_helical"/>
</dbReference>
<evidence type="ECO:0000259" key="7">
    <source>
        <dbReference type="Pfam" id="PF00931"/>
    </source>
</evidence>
<evidence type="ECO:0000256" key="2">
    <source>
        <dbReference type="ARBA" id="ARBA00022614"/>
    </source>
</evidence>
<dbReference type="SUPFAM" id="SSF52058">
    <property type="entry name" value="L domain-like"/>
    <property type="match status" value="1"/>
</dbReference>
<evidence type="ECO:0000313" key="11">
    <source>
        <dbReference type="EnsemblPlants" id="EMT13339"/>
    </source>
</evidence>
<dbReference type="GO" id="GO:0002758">
    <property type="term" value="P:innate immune response-activating signaling pathway"/>
    <property type="evidence" value="ECO:0007669"/>
    <property type="project" value="UniProtKB-ARBA"/>
</dbReference>
<reference evidence="11" key="1">
    <citation type="submission" date="2015-06" db="UniProtKB">
        <authorList>
            <consortium name="EnsemblPlants"/>
        </authorList>
    </citation>
    <scope>IDENTIFICATION</scope>
</reference>
<dbReference type="FunFam" id="1.10.10.10:FF:000322">
    <property type="entry name" value="Probable disease resistance protein At1g63360"/>
    <property type="match status" value="1"/>
</dbReference>
<keyword evidence="4" id="KW-0547">Nucleotide-binding</keyword>
<dbReference type="Pfam" id="PF23559">
    <property type="entry name" value="WHD_DRP"/>
    <property type="match status" value="1"/>
</dbReference>
<evidence type="ECO:0000259" key="9">
    <source>
        <dbReference type="Pfam" id="PF23559"/>
    </source>
</evidence>
<dbReference type="Gene3D" id="1.10.8.430">
    <property type="entry name" value="Helical domain of apoptotic protease-activating factors"/>
    <property type="match status" value="1"/>
</dbReference>
<evidence type="ECO:0000259" key="10">
    <source>
        <dbReference type="Pfam" id="PF25019"/>
    </source>
</evidence>
<dbReference type="Gene3D" id="3.40.50.300">
    <property type="entry name" value="P-loop containing nucleotide triphosphate hydrolases"/>
    <property type="match status" value="1"/>
</dbReference>
<dbReference type="Gene3D" id="1.10.10.10">
    <property type="entry name" value="Winged helix-like DNA-binding domain superfamily/Winged helix DNA-binding domain"/>
    <property type="match status" value="1"/>
</dbReference>
<name>R7W7M7_AEGTA</name>
<dbReference type="GO" id="GO:0043531">
    <property type="term" value="F:ADP binding"/>
    <property type="evidence" value="ECO:0007669"/>
    <property type="project" value="InterPro"/>
</dbReference>
<evidence type="ECO:0000256" key="3">
    <source>
        <dbReference type="ARBA" id="ARBA00022737"/>
    </source>
</evidence>
<dbReference type="AlphaFoldDB" id="R7W7M7"/>
<dbReference type="Gene3D" id="3.80.10.10">
    <property type="entry name" value="Ribonuclease Inhibitor"/>
    <property type="match status" value="2"/>
</dbReference>
<dbReference type="Pfam" id="PF18052">
    <property type="entry name" value="Rx_N"/>
    <property type="match status" value="1"/>
</dbReference>
<keyword evidence="3" id="KW-0677">Repeat</keyword>
<keyword evidence="6" id="KW-0067">ATP-binding</keyword>
<dbReference type="GO" id="GO:0009626">
    <property type="term" value="P:plant-type hypersensitive response"/>
    <property type="evidence" value="ECO:0007669"/>
    <property type="project" value="UniProtKB-ARBA"/>
</dbReference>
<dbReference type="GO" id="GO:0042742">
    <property type="term" value="P:defense response to bacterium"/>
    <property type="evidence" value="ECO:0007669"/>
    <property type="project" value="UniProtKB-ARBA"/>
</dbReference>
<proteinExistence type="inferred from homology"/>
<keyword evidence="5" id="KW-0611">Plant defense</keyword>
<dbReference type="InterPro" id="IPR002182">
    <property type="entry name" value="NB-ARC"/>
</dbReference>
<dbReference type="PANTHER" id="PTHR36766">
    <property type="entry name" value="PLANT BROAD-SPECTRUM MILDEW RESISTANCE PROTEIN RPW8"/>
    <property type="match status" value="1"/>
</dbReference>
<dbReference type="InterPro" id="IPR056789">
    <property type="entry name" value="LRR_R13L1-DRL21"/>
</dbReference>
<evidence type="ECO:0000256" key="5">
    <source>
        <dbReference type="ARBA" id="ARBA00022821"/>
    </source>
</evidence>
<evidence type="ECO:0000256" key="6">
    <source>
        <dbReference type="ARBA" id="ARBA00022840"/>
    </source>
</evidence>
<feature type="domain" description="R13L1/DRL21-like LRR repeat region" evidence="10">
    <location>
        <begin position="732"/>
        <end position="806"/>
    </location>
</feature>
<dbReference type="InterPro" id="IPR027417">
    <property type="entry name" value="P-loop_NTPase"/>
</dbReference>